<dbReference type="EMBL" id="LAZR01017929">
    <property type="protein sequence ID" value="KKL98414.1"/>
    <property type="molecule type" value="Genomic_DNA"/>
</dbReference>
<gene>
    <name evidence="1" type="ORF">LCGC14_1824640</name>
</gene>
<dbReference type="AlphaFoldDB" id="A0A0F9GHV6"/>
<dbReference type="Pfam" id="PF10994">
    <property type="entry name" value="DUF2817"/>
    <property type="match status" value="1"/>
</dbReference>
<proteinExistence type="predicted"/>
<evidence type="ECO:0008006" key="2">
    <source>
        <dbReference type="Google" id="ProtNLM"/>
    </source>
</evidence>
<name>A0A0F9GHV6_9ZZZZ</name>
<reference evidence="1" key="1">
    <citation type="journal article" date="2015" name="Nature">
        <title>Complex archaea that bridge the gap between prokaryotes and eukaryotes.</title>
        <authorList>
            <person name="Spang A."/>
            <person name="Saw J.H."/>
            <person name="Jorgensen S.L."/>
            <person name="Zaremba-Niedzwiedzka K."/>
            <person name="Martijn J."/>
            <person name="Lind A.E."/>
            <person name="van Eijk R."/>
            <person name="Schleper C."/>
            <person name="Guy L."/>
            <person name="Ettema T.J."/>
        </authorList>
    </citation>
    <scope>NUCLEOTIDE SEQUENCE</scope>
</reference>
<comment type="caution">
    <text evidence="1">The sequence shown here is derived from an EMBL/GenBank/DDBJ whole genome shotgun (WGS) entry which is preliminary data.</text>
</comment>
<dbReference type="Gene3D" id="3.40.630.10">
    <property type="entry name" value="Zn peptidases"/>
    <property type="match status" value="1"/>
</dbReference>
<sequence>MYTDAVLNVFSQRYADAREKFMSATEMSSIVDKVNSYKHPLKGPKGEKLFCDIAWLGNITAPKVLVLVSGLHGVEGGIGSAIQSDFLSRYRRLPADVCVVLVHALNPWGLAWASRSDHEGIDVNRNFVDFSAPLPTSQSAHIWQDLINKKADIDAVGGNREQFDLLSEGQYEDQKALYFGGTKPSWSRECVEQLAGQLHLAEREQVMVIDLHSGLGPYGHGELISDHPVDCAARQSLVDIYGATLTEPVLGTSSSGLKQGLHDYFWHAQGDHVSFVTLEFGTFGSSEMLRALFADQQLQQQKVSWQDDKTREIKYAMQDFFCPDQKQWQELVLFRGRQVIEMGLNGLSGLDGHAHN</sequence>
<accession>A0A0F9GHV6</accession>
<evidence type="ECO:0000313" key="1">
    <source>
        <dbReference type="EMBL" id="KKL98414.1"/>
    </source>
</evidence>
<dbReference type="CDD" id="cd06233">
    <property type="entry name" value="M14-like"/>
    <property type="match status" value="1"/>
</dbReference>
<dbReference type="SUPFAM" id="SSF53187">
    <property type="entry name" value="Zn-dependent exopeptidases"/>
    <property type="match status" value="1"/>
</dbReference>
<protein>
    <recommendedName>
        <fullName evidence="2">DUF2817 domain-containing protein</fullName>
    </recommendedName>
</protein>
<dbReference type="InterPro" id="IPR021259">
    <property type="entry name" value="DUF2817"/>
</dbReference>
<organism evidence="1">
    <name type="scientific">marine sediment metagenome</name>
    <dbReference type="NCBI Taxonomy" id="412755"/>
    <lineage>
        <taxon>unclassified sequences</taxon>
        <taxon>metagenomes</taxon>
        <taxon>ecological metagenomes</taxon>
    </lineage>
</organism>